<dbReference type="InterPro" id="IPR036734">
    <property type="entry name" value="Neur_chan_lig-bd_sf"/>
</dbReference>
<keyword evidence="5" id="KW-0813">Transport</keyword>
<evidence type="ECO:0000256" key="3">
    <source>
        <dbReference type="ARBA" id="ARBA00022989"/>
    </source>
</evidence>
<dbReference type="PRINTS" id="PR00252">
    <property type="entry name" value="NRIONCHANNEL"/>
</dbReference>
<evidence type="ECO:0000259" key="6">
    <source>
        <dbReference type="Pfam" id="PF02931"/>
    </source>
</evidence>
<dbReference type="InterPro" id="IPR018000">
    <property type="entry name" value="Neurotransmitter_ion_chnl_CS"/>
</dbReference>
<sequence>LDKHLMQQNPKKLRPIVNQSEPVTVNINVYIFALLQVNHIRQTLEISFVYNITWKDELLTWNPEDYGGINAFVPETASIWMPFLSCYNCLEMNIFKDEQSPVTIYQDGVVVWQPRKKFEVFCNIKVRYFPFDEQICKIQFFPMKHFYFEVLLKEASNSVQKVFYIENGEWEMKNNKVNSYFHTISKSSILEVTLNMERRPLYFLLNIISPIVLLSFLNLFTFCLPDDSGEKILFSLTMLLSQTVFLGTISSSLPATSIEIVYITYYITCLLGSSCLITIASITLLYFNHK</sequence>
<evidence type="ECO:0008006" key="10">
    <source>
        <dbReference type="Google" id="ProtNLM"/>
    </source>
</evidence>
<protein>
    <recommendedName>
        <fullName evidence="10">Neurotransmitter-gated ion-channel ligand-binding domain-containing protein</fullName>
    </recommendedName>
</protein>
<dbReference type="InterPro" id="IPR006201">
    <property type="entry name" value="Neur_channel"/>
</dbReference>
<dbReference type="Pfam" id="PF02932">
    <property type="entry name" value="Neur_chan_memb"/>
    <property type="match status" value="1"/>
</dbReference>
<keyword evidence="9" id="KW-1185">Reference proteome</keyword>
<name>V4AZB6_LOTGI</name>
<dbReference type="HOGENOM" id="CLU_018074_2_1_1"/>
<dbReference type="InterPro" id="IPR038050">
    <property type="entry name" value="Neuro_actylchol_rec"/>
</dbReference>
<feature type="non-terminal residue" evidence="8">
    <location>
        <position position="1"/>
    </location>
</feature>
<feature type="transmembrane region" description="Helical" evidence="5">
    <location>
        <begin position="232"/>
        <end position="253"/>
    </location>
</feature>
<dbReference type="SUPFAM" id="SSF63712">
    <property type="entry name" value="Nicotinic receptor ligand binding domain-like"/>
    <property type="match status" value="1"/>
</dbReference>
<dbReference type="RefSeq" id="XP_009050224.1">
    <property type="nucleotide sequence ID" value="XM_009051976.1"/>
</dbReference>
<dbReference type="CTD" id="20251721"/>
<keyword evidence="5" id="KW-0406">Ion transport</keyword>
<evidence type="ECO:0000259" key="7">
    <source>
        <dbReference type="Pfam" id="PF02932"/>
    </source>
</evidence>
<comment type="subcellular location">
    <subcellularLocation>
        <location evidence="1">Membrane</location>
        <topology evidence="1">Multi-pass membrane protein</topology>
    </subcellularLocation>
</comment>
<evidence type="ECO:0000313" key="8">
    <source>
        <dbReference type="EMBL" id="ESO99071.1"/>
    </source>
</evidence>
<feature type="domain" description="Neurotransmitter-gated ion-channel ligand-binding" evidence="6">
    <location>
        <begin position="3"/>
        <end position="200"/>
    </location>
</feature>
<dbReference type="PANTHER" id="PTHR18945">
    <property type="entry name" value="NEUROTRANSMITTER GATED ION CHANNEL"/>
    <property type="match status" value="1"/>
</dbReference>
<dbReference type="KEGG" id="lgi:LOTGIDRAFT_64863"/>
<dbReference type="AlphaFoldDB" id="V4AZB6"/>
<dbReference type="EMBL" id="KB201166">
    <property type="protein sequence ID" value="ESO99071.1"/>
    <property type="molecule type" value="Genomic_DNA"/>
</dbReference>
<organism evidence="8 9">
    <name type="scientific">Lottia gigantea</name>
    <name type="common">Giant owl limpet</name>
    <dbReference type="NCBI Taxonomy" id="225164"/>
    <lineage>
        <taxon>Eukaryota</taxon>
        <taxon>Metazoa</taxon>
        <taxon>Spiralia</taxon>
        <taxon>Lophotrochozoa</taxon>
        <taxon>Mollusca</taxon>
        <taxon>Gastropoda</taxon>
        <taxon>Patellogastropoda</taxon>
        <taxon>Lottioidea</taxon>
        <taxon>Lottiidae</taxon>
        <taxon>Lottia</taxon>
    </lineage>
</organism>
<dbReference type="PROSITE" id="PS00236">
    <property type="entry name" value="NEUROTR_ION_CHANNEL"/>
    <property type="match status" value="1"/>
</dbReference>
<dbReference type="STRING" id="225164.V4AZB6"/>
<feature type="transmembrane region" description="Helical" evidence="5">
    <location>
        <begin position="265"/>
        <end position="287"/>
    </location>
</feature>
<comment type="similarity">
    <text evidence="5">Belongs to the ligand-gated ion channel (TC 1.A.9) family.</text>
</comment>
<accession>V4AZB6</accession>
<feature type="transmembrane region" description="Helical" evidence="5">
    <location>
        <begin position="201"/>
        <end position="220"/>
    </location>
</feature>
<dbReference type="OrthoDB" id="5809364at2759"/>
<evidence type="ECO:0000256" key="4">
    <source>
        <dbReference type="ARBA" id="ARBA00023136"/>
    </source>
</evidence>
<dbReference type="InterPro" id="IPR036719">
    <property type="entry name" value="Neuro-gated_channel_TM_sf"/>
</dbReference>
<dbReference type="Proteomes" id="UP000030746">
    <property type="component" value="Unassembled WGS sequence"/>
</dbReference>
<evidence type="ECO:0000256" key="1">
    <source>
        <dbReference type="ARBA" id="ARBA00004141"/>
    </source>
</evidence>
<evidence type="ECO:0000256" key="2">
    <source>
        <dbReference type="ARBA" id="ARBA00022692"/>
    </source>
</evidence>
<dbReference type="GO" id="GO:0005230">
    <property type="term" value="F:extracellular ligand-gated monoatomic ion channel activity"/>
    <property type="evidence" value="ECO:0007669"/>
    <property type="project" value="InterPro"/>
</dbReference>
<dbReference type="SUPFAM" id="SSF90112">
    <property type="entry name" value="Neurotransmitter-gated ion-channel transmembrane pore"/>
    <property type="match status" value="1"/>
</dbReference>
<dbReference type="Gene3D" id="2.70.170.10">
    <property type="entry name" value="Neurotransmitter-gated ion-channel ligand-binding domain"/>
    <property type="match status" value="1"/>
</dbReference>
<dbReference type="GO" id="GO:0004888">
    <property type="term" value="F:transmembrane signaling receptor activity"/>
    <property type="evidence" value="ECO:0007669"/>
    <property type="project" value="InterPro"/>
</dbReference>
<dbReference type="Gene3D" id="1.20.58.390">
    <property type="entry name" value="Neurotransmitter-gated ion-channel transmembrane domain"/>
    <property type="match status" value="1"/>
</dbReference>
<dbReference type="Pfam" id="PF02931">
    <property type="entry name" value="Neur_chan_LBD"/>
    <property type="match status" value="1"/>
</dbReference>
<gene>
    <name evidence="8" type="ORF">LOTGIDRAFT_64863</name>
</gene>
<keyword evidence="3 5" id="KW-1133">Transmembrane helix</keyword>
<reference evidence="8 9" key="1">
    <citation type="journal article" date="2013" name="Nature">
        <title>Insights into bilaterian evolution from three spiralian genomes.</title>
        <authorList>
            <person name="Simakov O."/>
            <person name="Marletaz F."/>
            <person name="Cho S.J."/>
            <person name="Edsinger-Gonzales E."/>
            <person name="Havlak P."/>
            <person name="Hellsten U."/>
            <person name="Kuo D.H."/>
            <person name="Larsson T."/>
            <person name="Lv J."/>
            <person name="Arendt D."/>
            <person name="Savage R."/>
            <person name="Osoegawa K."/>
            <person name="de Jong P."/>
            <person name="Grimwood J."/>
            <person name="Chapman J.A."/>
            <person name="Shapiro H."/>
            <person name="Aerts A."/>
            <person name="Otillar R.P."/>
            <person name="Terry A.Y."/>
            <person name="Boore J.L."/>
            <person name="Grigoriev I.V."/>
            <person name="Lindberg D.R."/>
            <person name="Seaver E.C."/>
            <person name="Weisblat D.A."/>
            <person name="Putnam N.H."/>
            <person name="Rokhsar D.S."/>
        </authorList>
    </citation>
    <scope>NUCLEOTIDE SEQUENCE [LARGE SCALE GENOMIC DNA]</scope>
</reference>
<feature type="domain" description="Neurotransmitter-gated ion-channel transmembrane" evidence="7">
    <location>
        <begin position="207"/>
        <end position="289"/>
    </location>
</feature>
<keyword evidence="4 5" id="KW-0472">Membrane</keyword>
<keyword evidence="2 5" id="KW-0812">Transmembrane</keyword>
<dbReference type="InterPro" id="IPR006202">
    <property type="entry name" value="Neur_chan_lig-bd"/>
</dbReference>
<keyword evidence="5" id="KW-0407">Ion channel</keyword>
<evidence type="ECO:0000256" key="5">
    <source>
        <dbReference type="RuleBase" id="RU000687"/>
    </source>
</evidence>
<proteinExistence type="inferred from homology"/>
<comment type="caution">
    <text evidence="5">Lacks conserved residue(s) required for the propagation of feature annotation.</text>
</comment>
<dbReference type="GO" id="GO:0016020">
    <property type="term" value="C:membrane"/>
    <property type="evidence" value="ECO:0007669"/>
    <property type="project" value="UniProtKB-SubCell"/>
</dbReference>
<dbReference type="CDD" id="cd19051">
    <property type="entry name" value="LGIC_TM_cation"/>
    <property type="match status" value="1"/>
</dbReference>
<evidence type="ECO:0000313" key="9">
    <source>
        <dbReference type="Proteomes" id="UP000030746"/>
    </source>
</evidence>
<feature type="non-terminal residue" evidence="8">
    <location>
        <position position="290"/>
    </location>
</feature>
<dbReference type="FunFam" id="2.70.170.10:FF:000028">
    <property type="entry name" value="AcetylCholine Receptor"/>
    <property type="match status" value="1"/>
</dbReference>
<dbReference type="InterPro" id="IPR006029">
    <property type="entry name" value="Neurotrans-gated_channel_TM"/>
</dbReference>
<dbReference type="CDD" id="cd18989">
    <property type="entry name" value="LGIC_ECD_cation"/>
    <property type="match status" value="1"/>
</dbReference>
<dbReference type="OMA" id="WTVIANT"/>
<dbReference type="GeneID" id="20251721"/>